<name>X1F481_9ZZZZ</name>
<reference evidence="1" key="1">
    <citation type="journal article" date="2014" name="Front. Microbiol.">
        <title>High frequency of phylogenetically diverse reductive dehalogenase-homologous genes in deep subseafloor sedimentary metagenomes.</title>
        <authorList>
            <person name="Kawai M."/>
            <person name="Futagami T."/>
            <person name="Toyoda A."/>
            <person name="Takaki Y."/>
            <person name="Nishi S."/>
            <person name="Hori S."/>
            <person name="Arai W."/>
            <person name="Tsubouchi T."/>
            <person name="Morono Y."/>
            <person name="Uchiyama I."/>
            <person name="Ito T."/>
            <person name="Fujiyama A."/>
            <person name="Inagaki F."/>
            <person name="Takami H."/>
        </authorList>
    </citation>
    <scope>NUCLEOTIDE SEQUENCE</scope>
    <source>
        <strain evidence="1">Expedition CK06-06</strain>
    </source>
</reference>
<dbReference type="AlphaFoldDB" id="X1F481"/>
<proteinExistence type="predicted"/>
<protein>
    <submittedName>
        <fullName evidence="1">Uncharacterized protein</fullName>
    </submittedName>
</protein>
<dbReference type="EMBL" id="BARU01003479">
    <property type="protein sequence ID" value="GAH24184.1"/>
    <property type="molecule type" value="Genomic_DNA"/>
</dbReference>
<organism evidence="1">
    <name type="scientific">marine sediment metagenome</name>
    <dbReference type="NCBI Taxonomy" id="412755"/>
    <lineage>
        <taxon>unclassified sequences</taxon>
        <taxon>metagenomes</taxon>
        <taxon>ecological metagenomes</taxon>
    </lineage>
</organism>
<comment type="caution">
    <text evidence="1">The sequence shown here is derived from an EMBL/GenBank/DDBJ whole genome shotgun (WGS) entry which is preliminary data.</text>
</comment>
<accession>X1F481</accession>
<feature type="non-terminal residue" evidence="1">
    <location>
        <position position="75"/>
    </location>
</feature>
<gene>
    <name evidence="1" type="ORF">S03H2_07514</name>
</gene>
<sequence length="75" mass="8712">MKIDIVQIRKLISDNFGDDVEIITEKDTIILNHIGSEDFMDEIFLQNHSIGVRRFDIVTNKWIIKLNKNGLSLLN</sequence>
<evidence type="ECO:0000313" key="1">
    <source>
        <dbReference type="EMBL" id="GAH24184.1"/>
    </source>
</evidence>